<dbReference type="AlphaFoldDB" id="A0A9D4KET3"/>
<keyword evidence="2" id="KW-1185">Reference proteome</keyword>
<dbReference type="EMBL" id="JAIWYP010000004">
    <property type="protein sequence ID" value="KAH3837881.1"/>
    <property type="molecule type" value="Genomic_DNA"/>
</dbReference>
<evidence type="ECO:0000313" key="1">
    <source>
        <dbReference type="EMBL" id="KAH3837881.1"/>
    </source>
</evidence>
<sequence length="89" mass="10304">MEAYKQRMGANGSALDGVIELLKNTSILIDVFRDRRTVNESNDIRLQKRHAVQQWQKKVQSQKSLMSSECHEDTQLSIIGFLEMCDFMI</sequence>
<reference evidence="1" key="1">
    <citation type="journal article" date="2019" name="bioRxiv">
        <title>The Genome of the Zebra Mussel, Dreissena polymorpha: A Resource for Invasive Species Research.</title>
        <authorList>
            <person name="McCartney M.A."/>
            <person name="Auch B."/>
            <person name="Kono T."/>
            <person name="Mallez S."/>
            <person name="Zhang Y."/>
            <person name="Obille A."/>
            <person name="Becker A."/>
            <person name="Abrahante J.E."/>
            <person name="Garbe J."/>
            <person name="Badalamenti J.P."/>
            <person name="Herman A."/>
            <person name="Mangelson H."/>
            <person name="Liachko I."/>
            <person name="Sullivan S."/>
            <person name="Sone E.D."/>
            <person name="Koren S."/>
            <person name="Silverstein K.A.T."/>
            <person name="Beckman K.B."/>
            <person name="Gohl D.M."/>
        </authorList>
    </citation>
    <scope>NUCLEOTIDE SEQUENCE</scope>
    <source>
        <strain evidence="1">Duluth1</strain>
        <tissue evidence="1">Whole animal</tissue>
    </source>
</reference>
<name>A0A9D4KET3_DREPO</name>
<protein>
    <submittedName>
        <fullName evidence="1">Uncharacterized protein</fullName>
    </submittedName>
</protein>
<dbReference type="Proteomes" id="UP000828390">
    <property type="component" value="Unassembled WGS sequence"/>
</dbReference>
<organism evidence="1 2">
    <name type="scientific">Dreissena polymorpha</name>
    <name type="common">Zebra mussel</name>
    <name type="synonym">Mytilus polymorpha</name>
    <dbReference type="NCBI Taxonomy" id="45954"/>
    <lineage>
        <taxon>Eukaryota</taxon>
        <taxon>Metazoa</taxon>
        <taxon>Spiralia</taxon>
        <taxon>Lophotrochozoa</taxon>
        <taxon>Mollusca</taxon>
        <taxon>Bivalvia</taxon>
        <taxon>Autobranchia</taxon>
        <taxon>Heteroconchia</taxon>
        <taxon>Euheterodonta</taxon>
        <taxon>Imparidentia</taxon>
        <taxon>Neoheterodontei</taxon>
        <taxon>Myida</taxon>
        <taxon>Dreissenoidea</taxon>
        <taxon>Dreissenidae</taxon>
        <taxon>Dreissena</taxon>
    </lineage>
</organism>
<accession>A0A9D4KET3</accession>
<proteinExistence type="predicted"/>
<comment type="caution">
    <text evidence="1">The sequence shown here is derived from an EMBL/GenBank/DDBJ whole genome shotgun (WGS) entry which is preliminary data.</text>
</comment>
<reference evidence="1" key="2">
    <citation type="submission" date="2020-11" db="EMBL/GenBank/DDBJ databases">
        <authorList>
            <person name="McCartney M.A."/>
            <person name="Auch B."/>
            <person name="Kono T."/>
            <person name="Mallez S."/>
            <person name="Becker A."/>
            <person name="Gohl D.M."/>
            <person name="Silverstein K.A.T."/>
            <person name="Koren S."/>
            <person name="Bechman K.B."/>
            <person name="Herman A."/>
            <person name="Abrahante J.E."/>
            <person name="Garbe J."/>
        </authorList>
    </citation>
    <scope>NUCLEOTIDE SEQUENCE</scope>
    <source>
        <strain evidence="1">Duluth1</strain>
        <tissue evidence="1">Whole animal</tissue>
    </source>
</reference>
<evidence type="ECO:0000313" key="2">
    <source>
        <dbReference type="Proteomes" id="UP000828390"/>
    </source>
</evidence>
<gene>
    <name evidence="1" type="ORF">DPMN_111283</name>
</gene>